<dbReference type="PRINTS" id="PR00952">
    <property type="entry name" value="TYPE3IMQPROT"/>
</dbReference>
<dbReference type="InterPro" id="IPR006305">
    <property type="entry name" value="FliQ"/>
</dbReference>
<dbReference type="OrthoDB" id="9806440at2"/>
<evidence type="ECO:0000313" key="11">
    <source>
        <dbReference type="Proteomes" id="UP000256334"/>
    </source>
</evidence>
<keyword evidence="10" id="KW-0966">Cell projection</keyword>
<evidence type="ECO:0000256" key="1">
    <source>
        <dbReference type="ARBA" id="ARBA00004651"/>
    </source>
</evidence>
<dbReference type="PANTHER" id="PTHR34040">
    <property type="entry name" value="FLAGELLAR BIOSYNTHETIC PROTEIN FLIQ"/>
    <property type="match status" value="1"/>
</dbReference>
<dbReference type="Proteomes" id="UP000256334">
    <property type="component" value="Unassembled WGS sequence"/>
</dbReference>
<dbReference type="Pfam" id="PF01313">
    <property type="entry name" value="Bac_export_3"/>
    <property type="match status" value="1"/>
</dbReference>
<dbReference type="GO" id="GO:0005886">
    <property type="term" value="C:plasma membrane"/>
    <property type="evidence" value="ECO:0007669"/>
    <property type="project" value="UniProtKB-SubCell"/>
</dbReference>
<comment type="caution">
    <text evidence="10">The sequence shown here is derived from an EMBL/GenBank/DDBJ whole genome shotgun (WGS) entry which is preliminary data.</text>
</comment>
<keyword evidence="6 9" id="KW-1133">Transmembrane helix</keyword>
<comment type="function">
    <text evidence="9">Role in flagellar biosynthesis.</text>
</comment>
<accession>A0A3D9DZV1</accession>
<comment type="subcellular location">
    <subcellularLocation>
        <location evidence="1 9">Cell membrane</location>
        <topology evidence="1">Multi-pass membrane protein</topology>
    </subcellularLocation>
    <subcellularLocation>
        <location evidence="9">Bacterial flagellum basal body</location>
    </subcellularLocation>
</comment>
<dbReference type="PIRSF" id="PIRSF004669">
    <property type="entry name" value="FliQ"/>
    <property type="match status" value="1"/>
</dbReference>
<dbReference type="AlphaFoldDB" id="A0A3D9DZV1"/>
<protein>
    <recommendedName>
        <fullName evidence="3 9">Flagellar biosynthetic protein FliQ</fullName>
    </recommendedName>
</protein>
<sequence>MTPEMVMSLAYRGMMLTLLIAAPLLLVALTVGLLVSLFQAATQINEMTLSFIPKILAVFTTLIIGGSWMLGTLSDFTRELFNNIPGMIG</sequence>
<proteinExistence type="inferred from homology"/>
<dbReference type="PANTHER" id="PTHR34040:SF2">
    <property type="entry name" value="FLAGELLAR BIOSYNTHETIC PROTEIN FLIQ"/>
    <property type="match status" value="1"/>
</dbReference>
<evidence type="ECO:0000256" key="6">
    <source>
        <dbReference type="ARBA" id="ARBA00022989"/>
    </source>
</evidence>
<dbReference type="NCBIfam" id="TIGR01402">
    <property type="entry name" value="fliQ"/>
    <property type="match status" value="1"/>
</dbReference>
<keyword evidence="8 9" id="KW-0975">Bacterial flagellum</keyword>
<evidence type="ECO:0000256" key="7">
    <source>
        <dbReference type="ARBA" id="ARBA00023136"/>
    </source>
</evidence>
<dbReference type="InterPro" id="IPR002191">
    <property type="entry name" value="Bac_export_3"/>
</dbReference>
<evidence type="ECO:0000313" key="10">
    <source>
        <dbReference type="EMBL" id="REC96333.1"/>
    </source>
</evidence>
<comment type="similarity">
    <text evidence="2 9">Belongs to the FliQ/MopD/SpaQ family.</text>
</comment>
<keyword evidence="5 9" id="KW-0812">Transmembrane</keyword>
<dbReference type="GO" id="GO:0009306">
    <property type="term" value="P:protein secretion"/>
    <property type="evidence" value="ECO:0007669"/>
    <property type="project" value="InterPro"/>
</dbReference>
<reference evidence="10 11" key="1">
    <citation type="submission" date="2018-07" db="EMBL/GenBank/DDBJ databases">
        <title>Genomic Encyclopedia of Type Strains, Phase IV (KMG-IV): sequencing the most valuable type-strain genomes for metagenomic binning, comparative biology and taxonomic classification.</title>
        <authorList>
            <person name="Goeker M."/>
        </authorList>
    </citation>
    <scope>NUCLEOTIDE SEQUENCE [LARGE SCALE GENOMIC DNA]</scope>
    <source>
        <strain evidence="10 11">DSM 14324</strain>
    </source>
</reference>
<name>A0A3D9DZV1_9GAMM</name>
<dbReference type="EMBL" id="QRDJ01000006">
    <property type="protein sequence ID" value="REC96333.1"/>
    <property type="molecule type" value="Genomic_DNA"/>
</dbReference>
<gene>
    <name evidence="9" type="primary">fliQ</name>
    <name evidence="10" type="ORF">C8D72_1018</name>
</gene>
<evidence type="ECO:0000256" key="2">
    <source>
        <dbReference type="ARBA" id="ARBA00006156"/>
    </source>
</evidence>
<evidence type="ECO:0000256" key="4">
    <source>
        <dbReference type="ARBA" id="ARBA00022475"/>
    </source>
</evidence>
<feature type="transmembrane region" description="Helical" evidence="9">
    <location>
        <begin position="50"/>
        <end position="70"/>
    </location>
</feature>
<evidence type="ECO:0000256" key="3">
    <source>
        <dbReference type="ARBA" id="ARBA00021718"/>
    </source>
</evidence>
<dbReference type="RefSeq" id="WP_115853248.1">
    <property type="nucleotide sequence ID" value="NZ_QRDJ01000006.1"/>
</dbReference>
<dbReference type="GO" id="GO:0009425">
    <property type="term" value="C:bacterial-type flagellum basal body"/>
    <property type="evidence" value="ECO:0007669"/>
    <property type="project" value="UniProtKB-SubCell"/>
</dbReference>
<dbReference type="GO" id="GO:0044780">
    <property type="term" value="P:bacterial-type flagellum assembly"/>
    <property type="evidence" value="ECO:0007669"/>
    <property type="project" value="InterPro"/>
</dbReference>
<keyword evidence="10" id="KW-0282">Flagellum</keyword>
<evidence type="ECO:0000256" key="5">
    <source>
        <dbReference type="ARBA" id="ARBA00022692"/>
    </source>
</evidence>
<evidence type="ECO:0000256" key="8">
    <source>
        <dbReference type="ARBA" id="ARBA00023143"/>
    </source>
</evidence>
<evidence type="ECO:0000256" key="9">
    <source>
        <dbReference type="RuleBase" id="RU364090"/>
    </source>
</evidence>
<keyword evidence="7 9" id="KW-0472">Membrane</keyword>
<organism evidence="10 11">
    <name type="scientific">Kushneria indalinina DSM 14324</name>
    <dbReference type="NCBI Taxonomy" id="1122140"/>
    <lineage>
        <taxon>Bacteria</taxon>
        <taxon>Pseudomonadati</taxon>
        <taxon>Pseudomonadota</taxon>
        <taxon>Gammaproteobacteria</taxon>
        <taxon>Oceanospirillales</taxon>
        <taxon>Halomonadaceae</taxon>
        <taxon>Kushneria</taxon>
    </lineage>
</organism>
<keyword evidence="11" id="KW-1185">Reference proteome</keyword>
<keyword evidence="10" id="KW-0969">Cilium</keyword>
<keyword evidence="4 9" id="KW-1003">Cell membrane</keyword>